<keyword evidence="2" id="KW-1133">Transmembrane helix</keyword>
<evidence type="ECO:0000313" key="4">
    <source>
        <dbReference type="EMBL" id="KAK3037062.1"/>
    </source>
</evidence>
<evidence type="ECO:0000259" key="3">
    <source>
        <dbReference type="Pfam" id="PF03732"/>
    </source>
</evidence>
<keyword evidence="2" id="KW-0812">Transmembrane</keyword>
<organism evidence="4 5">
    <name type="scientific">Escallonia herrerae</name>
    <dbReference type="NCBI Taxonomy" id="1293975"/>
    <lineage>
        <taxon>Eukaryota</taxon>
        <taxon>Viridiplantae</taxon>
        <taxon>Streptophyta</taxon>
        <taxon>Embryophyta</taxon>
        <taxon>Tracheophyta</taxon>
        <taxon>Spermatophyta</taxon>
        <taxon>Magnoliopsida</taxon>
        <taxon>eudicotyledons</taxon>
        <taxon>Gunneridae</taxon>
        <taxon>Pentapetalae</taxon>
        <taxon>asterids</taxon>
        <taxon>campanulids</taxon>
        <taxon>Escalloniales</taxon>
        <taxon>Escalloniaceae</taxon>
        <taxon>Escallonia</taxon>
    </lineage>
</organism>
<feature type="transmembrane region" description="Helical" evidence="2">
    <location>
        <begin position="196"/>
        <end position="214"/>
    </location>
</feature>
<evidence type="ECO:0000256" key="2">
    <source>
        <dbReference type="SAM" id="Phobius"/>
    </source>
</evidence>
<dbReference type="AlphaFoldDB" id="A0AA88WZC0"/>
<feature type="domain" description="Retrotransposon gag" evidence="3">
    <location>
        <begin position="11"/>
        <end position="78"/>
    </location>
</feature>
<dbReference type="Pfam" id="PF03732">
    <property type="entry name" value="Retrotrans_gag"/>
    <property type="match status" value="1"/>
</dbReference>
<feature type="region of interest" description="Disordered" evidence="1">
    <location>
        <begin position="106"/>
        <end position="134"/>
    </location>
</feature>
<sequence>MGYTDKEKKKFTFYKLDGKASHWWKIIEDSEMVEQYKAMTEDHFKVLFFDPYFPRSVKEQMYHDFLSMRQEKNESFTELRQHIVPVPIETYVQYVDIAKITESQTRDYRERKDARAGKKDSPELCPHGLSPRDQDPNQFVAVDLAHLSSRLSSPAHLQSPLAGPSSRLLSSRCAASAVCTTTPLLPVPFAAAAPQVYLKSWVVGMILLFLLFPYHPLIRNVMCCDCELAVA</sequence>
<dbReference type="EMBL" id="JAVXUP010000131">
    <property type="protein sequence ID" value="KAK3037062.1"/>
    <property type="molecule type" value="Genomic_DNA"/>
</dbReference>
<evidence type="ECO:0000313" key="5">
    <source>
        <dbReference type="Proteomes" id="UP001188597"/>
    </source>
</evidence>
<comment type="caution">
    <text evidence="4">The sequence shown here is derived from an EMBL/GenBank/DDBJ whole genome shotgun (WGS) entry which is preliminary data.</text>
</comment>
<evidence type="ECO:0000256" key="1">
    <source>
        <dbReference type="SAM" id="MobiDB-lite"/>
    </source>
</evidence>
<reference evidence="4" key="1">
    <citation type="submission" date="2022-12" db="EMBL/GenBank/DDBJ databases">
        <title>Draft genome assemblies for two species of Escallonia (Escalloniales).</title>
        <authorList>
            <person name="Chanderbali A."/>
            <person name="Dervinis C."/>
            <person name="Anghel I."/>
            <person name="Soltis D."/>
            <person name="Soltis P."/>
            <person name="Zapata F."/>
        </authorList>
    </citation>
    <scope>NUCLEOTIDE SEQUENCE</scope>
    <source>
        <strain evidence="4">UCBG64.0493</strain>
        <tissue evidence="4">Leaf</tissue>
    </source>
</reference>
<protein>
    <recommendedName>
        <fullName evidence="3">Retrotransposon gag domain-containing protein</fullName>
    </recommendedName>
</protein>
<dbReference type="Proteomes" id="UP001188597">
    <property type="component" value="Unassembled WGS sequence"/>
</dbReference>
<keyword evidence="5" id="KW-1185">Reference proteome</keyword>
<name>A0AA88WZC0_9ASTE</name>
<accession>A0AA88WZC0</accession>
<gene>
    <name evidence="4" type="ORF">RJ639_031779</name>
</gene>
<feature type="compositionally biased region" description="Basic and acidic residues" evidence="1">
    <location>
        <begin position="106"/>
        <end position="122"/>
    </location>
</feature>
<proteinExistence type="predicted"/>
<dbReference type="InterPro" id="IPR005162">
    <property type="entry name" value="Retrotrans_gag_dom"/>
</dbReference>
<keyword evidence="2" id="KW-0472">Membrane</keyword>